<dbReference type="Proteomes" id="UP001597012">
    <property type="component" value="Unassembled WGS sequence"/>
</dbReference>
<evidence type="ECO:0000313" key="8">
    <source>
        <dbReference type="Proteomes" id="UP001597012"/>
    </source>
</evidence>
<accession>A0ABW3B679</accession>
<dbReference type="RefSeq" id="WP_379935281.1">
    <property type="nucleotide sequence ID" value="NZ_JBHTHY010000011.1"/>
</dbReference>
<dbReference type="SUPFAM" id="SSF54534">
    <property type="entry name" value="FKBP-like"/>
    <property type="match status" value="1"/>
</dbReference>
<evidence type="ECO:0000256" key="1">
    <source>
        <dbReference type="ARBA" id="ARBA00000971"/>
    </source>
</evidence>
<feature type="region of interest" description="Disordered" evidence="5">
    <location>
        <begin position="308"/>
        <end position="327"/>
    </location>
</feature>
<protein>
    <recommendedName>
        <fullName evidence="2 4">peptidylprolyl isomerase</fullName>
        <ecNumber evidence="2 4">5.2.1.8</ecNumber>
    </recommendedName>
</protein>
<dbReference type="GO" id="GO:0003755">
    <property type="term" value="F:peptidyl-prolyl cis-trans isomerase activity"/>
    <property type="evidence" value="ECO:0007669"/>
    <property type="project" value="UniProtKB-EC"/>
</dbReference>
<evidence type="ECO:0000259" key="6">
    <source>
        <dbReference type="PROSITE" id="PS50059"/>
    </source>
</evidence>
<reference evidence="8" key="1">
    <citation type="journal article" date="2019" name="Int. J. Syst. Evol. Microbiol.">
        <title>The Global Catalogue of Microorganisms (GCM) 10K type strain sequencing project: providing services to taxonomists for standard genome sequencing and annotation.</title>
        <authorList>
            <consortium name="The Broad Institute Genomics Platform"/>
            <consortium name="The Broad Institute Genome Sequencing Center for Infectious Disease"/>
            <person name="Wu L."/>
            <person name="Ma J."/>
        </authorList>
    </citation>
    <scope>NUCLEOTIDE SEQUENCE [LARGE SCALE GENOMIC DNA]</scope>
    <source>
        <strain evidence="8">CCUG 61948</strain>
    </source>
</reference>
<dbReference type="EMBL" id="JBHTHY010000011">
    <property type="protein sequence ID" value="MFD0798504.1"/>
    <property type="molecule type" value="Genomic_DNA"/>
</dbReference>
<evidence type="ECO:0000313" key="7">
    <source>
        <dbReference type="EMBL" id="MFD0798504.1"/>
    </source>
</evidence>
<sequence length="327" mass="36305">MMNVKNFYWVVFIAAAIWSCKSDDDSGPPQPERVPPRLLSEQVNEDDAEIVAFLKSHFYNYEEFQSPADDFDYQIRFDTIAGNNADKISIFDSPNLITETIKVSSESFGRTDGEEIDHVLYVLMARQGASDKTPSIGDNVILRLEGFVLNGNLFESVINQPTKINLSVLGDGGFNTYGLGRGMQYFKTGTDPVENGDGTFSYQGYGIGAIFMPSGLGYFSQPISNLVPPYAPLVFKVDAFSYEPNTDLDGDGIPSILEDVNNNGNLNDDNTDSEDEVRSFIPNYQDADDDNDGIPTIEEINLKEDGSYDSFRFTDDDDIPDHLDIDS</sequence>
<feature type="domain" description="PPIase FKBP-type" evidence="6">
    <location>
        <begin position="137"/>
        <end position="243"/>
    </location>
</feature>
<dbReference type="InterPro" id="IPR046357">
    <property type="entry name" value="PPIase_dom_sf"/>
</dbReference>
<dbReference type="Gene3D" id="3.10.50.40">
    <property type="match status" value="1"/>
</dbReference>
<evidence type="ECO:0000256" key="5">
    <source>
        <dbReference type="SAM" id="MobiDB-lite"/>
    </source>
</evidence>
<evidence type="ECO:0000256" key="2">
    <source>
        <dbReference type="ARBA" id="ARBA00013194"/>
    </source>
</evidence>
<gene>
    <name evidence="7" type="ORF">ACFQZJ_13615</name>
</gene>
<evidence type="ECO:0000256" key="3">
    <source>
        <dbReference type="ARBA" id="ARBA00023110"/>
    </source>
</evidence>
<evidence type="ECO:0000256" key="4">
    <source>
        <dbReference type="PROSITE-ProRule" id="PRU00277"/>
    </source>
</evidence>
<keyword evidence="3 4" id="KW-0697">Rotamase</keyword>
<name>A0ABW3B679_9FLAO</name>
<comment type="catalytic activity">
    <reaction evidence="1 4">
        <text>[protein]-peptidylproline (omega=180) = [protein]-peptidylproline (omega=0)</text>
        <dbReference type="Rhea" id="RHEA:16237"/>
        <dbReference type="Rhea" id="RHEA-COMP:10747"/>
        <dbReference type="Rhea" id="RHEA-COMP:10748"/>
        <dbReference type="ChEBI" id="CHEBI:83833"/>
        <dbReference type="ChEBI" id="CHEBI:83834"/>
        <dbReference type="EC" id="5.2.1.8"/>
    </reaction>
</comment>
<proteinExistence type="predicted"/>
<dbReference type="InterPro" id="IPR001179">
    <property type="entry name" value="PPIase_FKBP_dom"/>
</dbReference>
<keyword evidence="4 7" id="KW-0413">Isomerase</keyword>
<organism evidence="7 8">
    <name type="scientific">Maribacter chungangensis</name>
    <dbReference type="NCBI Taxonomy" id="1069117"/>
    <lineage>
        <taxon>Bacteria</taxon>
        <taxon>Pseudomonadati</taxon>
        <taxon>Bacteroidota</taxon>
        <taxon>Flavobacteriia</taxon>
        <taxon>Flavobacteriales</taxon>
        <taxon>Flavobacteriaceae</taxon>
        <taxon>Maribacter</taxon>
    </lineage>
</organism>
<dbReference type="EC" id="5.2.1.8" evidence="2 4"/>
<dbReference type="PROSITE" id="PS50059">
    <property type="entry name" value="FKBP_PPIASE"/>
    <property type="match status" value="1"/>
</dbReference>
<keyword evidence="8" id="KW-1185">Reference proteome</keyword>
<comment type="caution">
    <text evidence="7">The sequence shown here is derived from an EMBL/GenBank/DDBJ whole genome shotgun (WGS) entry which is preliminary data.</text>
</comment>